<comment type="caution">
    <text evidence="1">The sequence shown here is derived from an EMBL/GenBank/DDBJ whole genome shotgun (WGS) entry which is preliminary data.</text>
</comment>
<gene>
    <name evidence="1" type="ORF">ACFOEE_19440</name>
</gene>
<organism evidence="1 2">
    <name type="scientific">Pseudoalteromonas fenneropenaei</name>
    <dbReference type="NCBI Taxonomy" id="1737459"/>
    <lineage>
        <taxon>Bacteria</taxon>
        <taxon>Pseudomonadati</taxon>
        <taxon>Pseudomonadota</taxon>
        <taxon>Gammaproteobacteria</taxon>
        <taxon>Alteromonadales</taxon>
        <taxon>Pseudoalteromonadaceae</taxon>
        <taxon>Pseudoalteromonas</taxon>
    </lineage>
</organism>
<accession>A0ABV7CPY7</accession>
<dbReference type="RefSeq" id="WP_377128433.1">
    <property type="nucleotide sequence ID" value="NZ_JBHRSD010000046.1"/>
</dbReference>
<dbReference type="Proteomes" id="UP001595453">
    <property type="component" value="Unassembled WGS sequence"/>
</dbReference>
<evidence type="ECO:0000313" key="1">
    <source>
        <dbReference type="EMBL" id="MFC3034682.1"/>
    </source>
</evidence>
<name>A0ABV7CPY7_9GAMM</name>
<sequence>MYQAVLSGDIVHSSKLAAKQYEYLLAKLSEQLAELKVRYQSDHYFFRGDGFQVWVPNARHAWHVALLLRLQMIMLKVDARVAIAVAPQQSHRDNLATSTGPAFTLSGQALDTMKPQRFACVIADTVLDPHFALNILFIDHLLQHLTPRQAEVLLSYFTSDLEGKRNLHETIAQQLGSSRVNITRLLNQANYQLIERFLGLTEALCDAL</sequence>
<protein>
    <recommendedName>
        <fullName evidence="3">Transcriptional regulator</fullName>
    </recommendedName>
</protein>
<evidence type="ECO:0008006" key="3">
    <source>
        <dbReference type="Google" id="ProtNLM"/>
    </source>
</evidence>
<evidence type="ECO:0000313" key="2">
    <source>
        <dbReference type="Proteomes" id="UP001595453"/>
    </source>
</evidence>
<dbReference type="SUPFAM" id="SSF88659">
    <property type="entry name" value="Sigma3 and sigma4 domains of RNA polymerase sigma factors"/>
    <property type="match status" value="1"/>
</dbReference>
<dbReference type="InterPro" id="IPR013324">
    <property type="entry name" value="RNA_pol_sigma_r3/r4-like"/>
</dbReference>
<reference evidence="2" key="1">
    <citation type="journal article" date="2019" name="Int. J. Syst. Evol. Microbiol.">
        <title>The Global Catalogue of Microorganisms (GCM) 10K type strain sequencing project: providing services to taxonomists for standard genome sequencing and annotation.</title>
        <authorList>
            <consortium name="The Broad Institute Genomics Platform"/>
            <consortium name="The Broad Institute Genome Sequencing Center for Infectious Disease"/>
            <person name="Wu L."/>
            <person name="Ma J."/>
        </authorList>
    </citation>
    <scope>NUCLEOTIDE SEQUENCE [LARGE SCALE GENOMIC DNA]</scope>
    <source>
        <strain evidence="2">KCTC 42730</strain>
    </source>
</reference>
<keyword evidence="2" id="KW-1185">Reference proteome</keyword>
<proteinExistence type="predicted"/>
<dbReference type="EMBL" id="JBHRSD010000046">
    <property type="protein sequence ID" value="MFC3034682.1"/>
    <property type="molecule type" value="Genomic_DNA"/>
</dbReference>